<dbReference type="AlphaFoldDB" id="X0W217"/>
<dbReference type="InterPro" id="IPR011051">
    <property type="entry name" value="RmlC_Cupin_sf"/>
</dbReference>
<evidence type="ECO:0000256" key="4">
    <source>
        <dbReference type="ARBA" id="ARBA00047684"/>
    </source>
</evidence>
<evidence type="ECO:0000313" key="5">
    <source>
        <dbReference type="EMBL" id="GAG24575.1"/>
    </source>
</evidence>
<dbReference type="GO" id="GO:0006144">
    <property type="term" value="P:purine nucleobase metabolic process"/>
    <property type="evidence" value="ECO:0007669"/>
    <property type="project" value="UniProtKB-KW"/>
</dbReference>
<gene>
    <name evidence="5" type="ORF">S01H1_51621</name>
</gene>
<sequence>RSIRGFISNGEQGINLHKGVWHHYQVSLAGICDYLVIDRSGPHINCEEWVLDRPLMITVP</sequence>
<evidence type="ECO:0000256" key="2">
    <source>
        <dbReference type="ARBA" id="ARBA00022631"/>
    </source>
</evidence>
<dbReference type="GO" id="GO:0004848">
    <property type="term" value="F:ureidoglycolate hydrolase activity"/>
    <property type="evidence" value="ECO:0007669"/>
    <property type="project" value="InterPro"/>
</dbReference>
<protein>
    <recommendedName>
        <fullName evidence="6">Ureidoglycolate hydrolase</fullName>
    </recommendedName>
</protein>
<keyword evidence="3" id="KW-0456">Lyase</keyword>
<dbReference type="InterPro" id="IPR007247">
    <property type="entry name" value="Ureidogly_lyase"/>
</dbReference>
<comment type="caution">
    <text evidence="5">The sequence shown here is derived from an EMBL/GenBank/DDBJ whole genome shotgun (WGS) entry which is preliminary data.</text>
</comment>
<organism evidence="5">
    <name type="scientific">marine sediment metagenome</name>
    <dbReference type="NCBI Taxonomy" id="412755"/>
    <lineage>
        <taxon>unclassified sequences</taxon>
        <taxon>metagenomes</taxon>
        <taxon>ecological metagenomes</taxon>
    </lineage>
</organism>
<dbReference type="GO" id="GO:0050385">
    <property type="term" value="F:ureidoglycolate lyase activity"/>
    <property type="evidence" value="ECO:0007669"/>
    <property type="project" value="UniProtKB-EC"/>
</dbReference>
<evidence type="ECO:0000256" key="3">
    <source>
        <dbReference type="ARBA" id="ARBA00023239"/>
    </source>
</evidence>
<proteinExistence type="predicted"/>
<dbReference type="Pfam" id="PF04115">
    <property type="entry name" value="Ureidogly_lyase"/>
    <property type="match status" value="1"/>
</dbReference>
<reference evidence="5" key="1">
    <citation type="journal article" date="2014" name="Front. Microbiol.">
        <title>High frequency of phylogenetically diverse reductive dehalogenase-homologous genes in deep subseafloor sedimentary metagenomes.</title>
        <authorList>
            <person name="Kawai M."/>
            <person name="Futagami T."/>
            <person name="Toyoda A."/>
            <person name="Takaki Y."/>
            <person name="Nishi S."/>
            <person name="Hori S."/>
            <person name="Arai W."/>
            <person name="Tsubouchi T."/>
            <person name="Morono Y."/>
            <person name="Uchiyama I."/>
            <person name="Ito T."/>
            <person name="Fujiyama A."/>
            <person name="Inagaki F."/>
            <person name="Takami H."/>
        </authorList>
    </citation>
    <scope>NUCLEOTIDE SEQUENCE</scope>
    <source>
        <strain evidence="5">Expedition CK06-06</strain>
    </source>
</reference>
<comment type="subunit">
    <text evidence="1">Homodimer.</text>
</comment>
<comment type="catalytic activity">
    <reaction evidence="4">
        <text>(S)-ureidoglycolate = urea + glyoxylate</text>
        <dbReference type="Rhea" id="RHEA:11304"/>
        <dbReference type="ChEBI" id="CHEBI:16199"/>
        <dbReference type="ChEBI" id="CHEBI:36655"/>
        <dbReference type="ChEBI" id="CHEBI:57296"/>
        <dbReference type="EC" id="4.3.2.3"/>
    </reaction>
</comment>
<keyword evidence="2" id="KW-0659">Purine metabolism</keyword>
<dbReference type="Gene3D" id="2.60.120.480">
    <property type="entry name" value="Ureidoglycolate hydrolase"/>
    <property type="match status" value="1"/>
</dbReference>
<evidence type="ECO:0000256" key="1">
    <source>
        <dbReference type="ARBA" id="ARBA00011738"/>
    </source>
</evidence>
<dbReference type="SUPFAM" id="SSF51182">
    <property type="entry name" value="RmlC-like cupins"/>
    <property type="match status" value="1"/>
</dbReference>
<feature type="non-terminal residue" evidence="5">
    <location>
        <position position="1"/>
    </location>
</feature>
<accession>X0W217</accession>
<evidence type="ECO:0008006" key="6">
    <source>
        <dbReference type="Google" id="ProtNLM"/>
    </source>
</evidence>
<dbReference type="GO" id="GO:0000256">
    <property type="term" value="P:allantoin catabolic process"/>
    <property type="evidence" value="ECO:0007669"/>
    <property type="project" value="InterPro"/>
</dbReference>
<dbReference type="EMBL" id="BARS01033314">
    <property type="protein sequence ID" value="GAG24575.1"/>
    <property type="molecule type" value="Genomic_DNA"/>
</dbReference>
<name>X0W217_9ZZZZ</name>
<dbReference type="InterPro" id="IPR024060">
    <property type="entry name" value="Ureidoglycolate_lyase_dom_sf"/>
</dbReference>